<dbReference type="RefSeq" id="WP_074916307.1">
    <property type="nucleotide sequence ID" value="NZ_FOXK01000007.1"/>
</dbReference>
<dbReference type="InterPro" id="IPR052894">
    <property type="entry name" value="AsmA-related"/>
</dbReference>
<evidence type="ECO:0000259" key="1">
    <source>
        <dbReference type="Pfam" id="PF05170"/>
    </source>
</evidence>
<dbReference type="InterPro" id="IPR007844">
    <property type="entry name" value="AsmA"/>
</dbReference>
<dbReference type="Proteomes" id="UP000182025">
    <property type="component" value="Unassembled WGS sequence"/>
</dbReference>
<evidence type="ECO:0000313" key="3">
    <source>
        <dbReference type="Proteomes" id="UP000182025"/>
    </source>
</evidence>
<accession>A0A1I5V3T3</accession>
<dbReference type="PANTHER" id="PTHR30441">
    <property type="entry name" value="DUF748 DOMAIN-CONTAINING PROTEIN"/>
    <property type="match status" value="1"/>
</dbReference>
<protein>
    <recommendedName>
        <fullName evidence="1">AsmA domain-containing protein</fullName>
    </recommendedName>
</protein>
<dbReference type="Pfam" id="PF05359">
    <property type="entry name" value="DUF748"/>
    <property type="match status" value="1"/>
</dbReference>
<sequence length="960" mass="106136">MPKGLKRALSALLITVFLYSLIGFLILPGIALRIANQQLAQYATLPASLQRVQLNPFTLELSLWGLRIGESGQEQLSFQRLYANLQSDSLWSGALHLSDVELDGARTEILFDKDGTLNLTQLFNLPQSQAEPKAENSEPFPLRIDSIRLREKSLRFQDLRPSEAVEFAYDALDLELHNLSTLAGDNAEMTMTASGPHGAQIDWRGQVSLTPITSSGSLSVSDGRLSTFWPYVRDALPLVLKEGQVDLSSDYRLDLSSGTELQLSKIKVQLAPFAIDDPQGKPLVRLQRLDIDNTSLDLAKQQVVVGEVRSQGLEAWAAREADGQLDWQKLFAKPESAKSEAAEPAEQAGESKPWQVLLQDVQLRDYKAHLADRVPQQEVAVEVGPLNLDLKNFDSLGDKPFDLRLDTGLGKQGKLQAAGNVQLSPTSAQLKVATQDIDLRLAQAYLSPFIRLELRSGLLGSDLDVQLKSTEPLALSVTGSAHVDQLHTLDTLRERDFVRWKQVRVSGLDYRHGESLAIERVELDQPYARFVINENLTTNVSELIVPQPTTPNESKTDAGKPLAIRIGGVAINDGSANFADFSLTPSFATAVQQMNGRIGVLDNQKPQAASVDIQGKVDRYAPMSIKGKLTPFDPLNSLDIATSFKNVELTTITPYSGKFAGYRIRKGRLNLDLHYRIEKGQLNAENKVLVENLQLGERVDSPDAVDLPIRLAVALLKDTQGRIAIELPVQGDLNNPQFSVMPIVWQTLRNLVLRAAQAPFKFIAGLVGGSNVDLSTVPFVAGSAELQGDARQALDTLAKALEERPNLRLEVEGQAAQSADGPLLAEQRLQREFRETWYKVLQRRGDRVPASPDELTVAEDEQAALLEGIYRARLKQQPPAEWAELDKEQRQQNMRKAVLDSWAQSKLLLRQLAQQRAATIKDYLVEHGGLYDERVYLIDANLGEPEADGRVLTTLHLDSQ</sequence>
<keyword evidence="3" id="KW-1185">Reference proteome</keyword>
<dbReference type="GO" id="GO:0090313">
    <property type="term" value="P:regulation of protein targeting to membrane"/>
    <property type="evidence" value="ECO:0007669"/>
    <property type="project" value="TreeGrafter"/>
</dbReference>
<reference evidence="3" key="1">
    <citation type="submission" date="2016-10" db="EMBL/GenBank/DDBJ databases">
        <authorList>
            <person name="Varghese N."/>
            <person name="Submissions S."/>
        </authorList>
    </citation>
    <scope>NUCLEOTIDE SEQUENCE [LARGE SCALE GENOMIC DNA]</scope>
    <source>
        <strain evidence="3">JCM 15604</strain>
    </source>
</reference>
<feature type="domain" description="AsmA" evidence="1">
    <location>
        <begin position="38"/>
        <end position="163"/>
    </location>
</feature>
<dbReference type="InterPro" id="IPR036737">
    <property type="entry name" value="OmpA-like_sf"/>
</dbReference>
<gene>
    <name evidence="2" type="ORF">SAMN05216177_10744</name>
</gene>
<dbReference type="OrthoDB" id="9757969at2"/>
<dbReference type="GO" id="GO:0005886">
    <property type="term" value="C:plasma membrane"/>
    <property type="evidence" value="ECO:0007669"/>
    <property type="project" value="TreeGrafter"/>
</dbReference>
<dbReference type="AlphaFoldDB" id="A0A1I5V3T3"/>
<proteinExistence type="predicted"/>
<dbReference type="Gene3D" id="3.30.1330.60">
    <property type="entry name" value="OmpA-like domain"/>
    <property type="match status" value="1"/>
</dbReference>
<evidence type="ECO:0000313" key="2">
    <source>
        <dbReference type="EMBL" id="SFQ01987.1"/>
    </source>
</evidence>
<organism evidence="2 3">
    <name type="scientific">Ectopseudomonas toyotomiensis</name>
    <dbReference type="NCBI Taxonomy" id="554344"/>
    <lineage>
        <taxon>Bacteria</taxon>
        <taxon>Pseudomonadati</taxon>
        <taxon>Pseudomonadota</taxon>
        <taxon>Gammaproteobacteria</taxon>
        <taxon>Pseudomonadales</taxon>
        <taxon>Pseudomonadaceae</taxon>
        <taxon>Ectopseudomonas</taxon>
    </lineage>
</organism>
<dbReference type="InterPro" id="IPR008023">
    <property type="entry name" value="DUF748"/>
</dbReference>
<dbReference type="PANTHER" id="PTHR30441:SF8">
    <property type="entry name" value="DUF748 DOMAIN-CONTAINING PROTEIN"/>
    <property type="match status" value="1"/>
</dbReference>
<dbReference type="Pfam" id="PF05170">
    <property type="entry name" value="AsmA"/>
    <property type="match status" value="1"/>
</dbReference>
<dbReference type="EMBL" id="FOXK01000007">
    <property type="protein sequence ID" value="SFQ01987.1"/>
    <property type="molecule type" value="Genomic_DNA"/>
</dbReference>
<name>A0A1I5V3T3_9GAMM</name>